<feature type="signal peptide" evidence="2">
    <location>
        <begin position="1"/>
        <end position="30"/>
    </location>
</feature>
<evidence type="ECO:0000256" key="1">
    <source>
        <dbReference type="SAM" id="MobiDB-lite"/>
    </source>
</evidence>
<dbReference type="EC" id="3.1.1.3" evidence="4"/>
<dbReference type="SUPFAM" id="SSF140459">
    <property type="entry name" value="PE/PPE dimer-like"/>
    <property type="match status" value="1"/>
</dbReference>
<feature type="compositionally biased region" description="Basic residues" evidence="1">
    <location>
        <begin position="125"/>
        <end position="134"/>
    </location>
</feature>
<dbReference type="Proteomes" id="UP000267289">
    <property type="component" value="Unassembled WGS sequence"/>
</dbReference>
<dbReference type="InterPro" id="IPR000084">
    <property type="entry name" value="PE-PGRS_N"/>
</dbReference>
<evidence type="ECO:0000259" key="3">
    <source>
        <dbReference type="Pfam" id="PF00934"/>
    </source>
</evidence>
<sequence length="238" mass="24771">MSCVIAAPEMITAAAADLAAMGSAVTAANAAVAGPTAAVPAAGTDEVSAAIAALFSSHGQDYQALSTKMAVLHDQFVRASTAAAGSYVGAEAANVSPLQAVEQGPAQCDQRADPGRASPTFDRQRRQRRQRRAWRFPPAFPVPGAPGGCCSAQPALTGWSSHSADTGIRVGPRQRISRGDQERQRANAARAAACVCRAYPPPNSTTCASSGKSWCSPMRLRHPGFSDRTCWYPARMAS</sequence>
<dbReference type="EMBL" id="UPHQ01000135">
    <property type="protein sequence ID" value="VBA39993.1"/>
    <property type="molecule type" value="Genomic_DNA"/>
</dbReference>
<evidence type="ECO:0000313" key="4">
    <source>
        <dbReference type="EMBL" id="VBA39993.1"/>
    </source>
</evidence>
<keyword evidence="4" id="KW-0378">Hydrolase</keyword>
<feature type="region of interest" description="Disordered" evidence="1">
    <location>
        <begin position="102"/>
        <end position="140"/>
    </location>
</feature>
<reference evidence="4 5" key="1">
    <citation type="submission" date="2018-09" db="EMBL/GenBank/DDBJ databases">
        <authorList>
            <person name="Tagini F."/>
        </authorList>
    </citation>
    <scope>NUCLEOTIDE SEQUENCE [LARGE SCALE GENOMIC DNA]</scope>
    <source>
        <strain evidence="4 5">MK13</strain>
    </source>
</reference>
<keyword evidence="5" id="KW-1185">Reference proteome</keyword>
<dbReference type="GO" id="GO:0004806">
    <property type="term" value="F:triacylglycerol lipase activity"/>
    <property type="evidence" value="ECO:0007669"/>
    <property type="project" value="UniProtKB-EC"/>
</dbReference>
<evidence type="ECO:0000256" key="2">
    <source>
        <dbReference type="SAM" id="SignalP"/>
    </source>
</evidence>
<name>A0A498Q5M1_9MYCO</name>
<organism evidence="4 5">
    <name type="scientific">Mycobacterium innocens</name>
    <dbReference type="NCBI Taxonomy" id="2341083"/>
    <lineage>
        <taxon>Bacteria</taxon>
        <taxon>Bacillati</taxon>
        <taxon>Actinomycetota</taxon>
        <taxon>Actinomycetes</taxon>
        <taxon>Mycobacteriales</taxon>
        <taxon>Mycobacteriaceae</taxon>
        <taxon>Mycobacterium</taxon>
    </lineage>
</organism>
<accession>A0A498Q5M1</accession>
<evidence type="ECO:0000313" key="5">
    <source>
        <dbReference type="Proteomes" id="UP000267289"/>
    </source>
</evidence>
<dbReference type="InterPro" id="IPR038332">
    <property type="entry name" value="PPE_sf"/>
</dbReference>
<gene>
    <name evidence="4" type="primary">lipY_1</name>
    <name evidence="4" type="ORF">LAUMK13_02858</name>
</gene>
<dbReference type="Pfam" id="PF00934">
    <property type="entry name" value="PE"/>
    <property type="match status" value="1"/>
</dbReference>
<feature type="region of interest" description="Disordered" evidence="1">
    <location>
        <begin position="160"/>
        <end position="184"/>
    </location>
</feature>
<protein>
    <submittedName>
        <fullName evidence="4">Triacylglycerol lipase</fullName>
        <ecNumber evidence="4">3.1.1.3</ecNumber>
    </submittedName>
</protein>
<dbReference type="AlphaFoldDB" id="A0A498Q5M1"/>
<feature type="domain" description="PE" evidence="3">
    <location>
        <begin position="4"/>
        <end position="94"/>
    </location>
</feature>
<keyword evidence="2" id="KW-0732">Signal</keyword>
<proteinExistence type="predicted"/>
<dbReference type="Gene3D" id="1.10.287.850">
    <property type="entry name" value="HP0062-like domain"/>
    <property type="match status" value="1"/>
</dbReference>
<feature type="chain" id="PRO_5019857816" evidence="2">
    <location>
        <begin position="31"/>
        <end position="238"/>
    </location>
</feature>